<gene>
    <name evidence="4" type="ORF">BKA12_000962</name>
</gene>
<dbReference type="GO" id="GO:0008270">
    <property type="term" value="F:zinc ion binding"/>
    <property type="evidence" value="ECO:0007669"/>
    <property type="project" value="InterPro"/>
</dbReference>
<name>A0A7W8YAK3_9MICC</name>
<dbReference type="GO" id="GO:0003676">
    <property type="term" value="F:nucleic acid binding"/>
    <property type="evidence" value="ECO:0007669"/>
    <property type="project" value="InterPro"/>
</dbReference>
<accession>A0A7W8YAK3</accession>
<dbReference type="Gene3D" id="1.10.30.50">
    <property type="match status" value="1"/>
</dbReference>
<evidence type="ECO:0000259" key="3">
    <source>
        <dbReference type="SMART" id="SM00507"/>
    </source>
</evidence>
<dbReference type="RefSeq" id="WP_183641105.1">
    <property type="nucleotide sequence ID" value="NZ_JACHBL010000001.1"/>
</dbReference>
<protein>
    <recommendedName>
        <fullName evidence="3">HNH nuclease domain-containing protein</fullName>
    </recommendedName>
</protein>
<reference evidence="4 5" key="1">
    <citation type="submission" date="2020-08" db="EMBL/GenBank/DDBJ databases">
        <title>Sequencing the genomes of 1000 actinobacteria strains.</title>
        <authorList>
            <person name="Klenk H.-P."/>
        </authorList>
    </citation>
    <scope>NUCLEOTIDE SEQUENCE [LARGE SCALE GENOMIC DNA]</scope>
    <source>
        <strain evidence="4 5">DSM 23694</strain>
    </source>
</reference>
<comment type="caution">
    <text evidence="4">The sequence shown here is derived from an EMBL/GenBank/DDBJ whole genome shotgun (WGS) entry which is preliminary data.</text>
</comment>
<dbReference type="EMBL" id="JACHBL010000001">
    <property type="protein sequence ID" value="MBB5597882.1"/>
    <property type="molecule type" value="Genomic_DNA"/>
</dbReference>
<dbReference type="Pfam" id="PF01844">
    <property type="entry name" value="HNH"/>
    <property type="match status" value="1"/>
</dbReference>
<evidence type="ECO:0000256" key="2">
    <source>
        <dbReference type="SAM" id="MobiDB-lite"/>
    </source>
</evidence>
<dbReference type="CDD" id="cd00085">
    <property type="entry name" value="HNHc"/>
    <property type="match status" value="1"/>
</dbReference>
<feature type="region of interest" description="Disordered" evidence="2">
    <location>
        <begin position="1"/>
        <end position="21"/>
    </location>
</feature>
<organism evidence="4 5">
    <name type="scientific">Neomicrococcus lactis</name>
    <dbReference type="NCBI Taxonomy" id="732241"/>
    <lineage>
        <taxon>Bacteria</taxon>
        <taxon>Bacillati</taxon>
        <taxon>Actinomycetota</taxon>
        <taxon>Actinomycetes</taxon>
        <taxon>Micrococcales</taxon>
        <taxon>Micrococcaceae</taxon>
        <taxon>Neomicrococcus</taxon>
    </lineage>
</organism>
<dbReference type="GO" id="GO:0004519">
    <property type="term" value="F:endonuclease activity"/>
    <property type="evidence" value="ECO:0007669"/>
    <property type="project" value="InterPro"/>
</dbReference>
<proteinExistence type="inferred from homology"/>
<dbReference type="InterPro" id="IPR002711">
    <property type="entry name" value="HNH"/>
</dbReference>
<feature type="domain" description="HNH nuclease" evidence="3">
    <location>
        <begin position="494"/>
        <end position="546"/>
    </location>
</feature>
<evidence type="ECO:0000256" key="1">
    <source>
        <dbReference type="ARBA" id="ARBA00023450"/>
    </source>
</evidence>
<comment type="similarity">
    <text evidence="1">Belongs to the Rv1128c/1148c/1588c/1702c/1945/3466 family.</text>
</comment>
<dbReference type="InterPro" id="IPR003870">
    <property type="entry name" value="DUF222"/>
</dbReference>
<evidence type="ECO:0000313" key="5">
    <source>
        <dbReference type="Proteomes" id="UP000523863"/>
    </source>
</evidence>
<sequence>MNGHENTEQAGEDSSENSSAPVEDALSVELFDELFAALRDAEVARRKADAALFGITAEIVELSARYSSQLNERGIPDYERLAIPPRPGMVTSVKSGVGPGRIAELAVTYHLAQELEVSEYAAAALMRHAYTSVHKYPLFHQKIASGDVPRGAVEHALDEIDKITPEVVERPLPDESGDVSSEQMAEYENEVRLAAERADGLKEGLATYLDPRFAGKTAWQVKKLAENWRKRHHLKTPAAAHKVAREGRYVNLQASDDGMSYLNAYIPTVAAEALQRRLDKAVEQSRAQDRKDARTTDEIRTDAFLNLLLPRPATRREQTIQEAEGHDPEWVTDDSWLQQITANIAVLIPASVLSEGNMGLEGLSKRVSAERFAAEGTANEGSPAKHPVDEGAVDKGAVHELVADELAADQLAVDKSGLPGMDIERSTLLDHEISRATSTLPQVASVWAEGERFGAIDPESARELARRAKVWRRLITDPLTGTIRDVDTYRPSREQREALVWRDRYCRIPGCQRPGRSCDVDHVQEFQDGGQTTLENLTLLCRKHHRLKSLGHLRIRFTENGELRVTDRFGLSVVSVPWESANAGGSKVFQRQRMSSRNEAA</sequence>
<dbReference type="SMART" id="SM00507">
    <property type="entry name" value="HNHc"/>
    <property type="match status" value="1"/>
</dbReference>
<dbReference type="Pfam" id="PF02720">
    <property type="entry name" value="DUF222"/>
    <property type="match status" value="1"/>
</dbReference>
<dbReference type="AlphaFoldDB" id="A0A7W8YAK3"/>
<dbReference type="InterPro" id="IPR003615">
    <property type="entry name" value="HNH_nuc"/>
</dbReference>
<keyword evidence="5" id="KW-1185">Reference proteome</keyword>
<dbReference type="Proteomes" id="UP000523863">
    <property type="component" value="Unassembled WGS sequence"/>
</dbReference>
<evidence type="ECO:0000313" key="4">
    <source>
        <dbReference type="EMBL" id="MBB5597882.1"/>
    </source>
</evidence>